<protein>
    <submittedName>
        <fullName evidence="1">RHTO0S11e00518g1_1</fullName>
    </submittedName>
</protein>
<dbReference type="OrthoDB" id="10429349at2759"/>
<accession>A0A061BC54</accession>
<reference evidence="1" key="1">
    <citation type="journal article" date="2014" name="Genome Announc.">
        <title>Draft genome sequence of Rhodosporidium toruloides CECT1137, an oleaginous yeast of biotechnological interest.</title>
        <authorList>
            <person name="Morin N."/>
            <person name="Calcas X."/>
            <person name="Devillers H."/>
            <person name="Durrens P."/>
            <person name="Sherman D.J."/>
            <person name="Nicaud J.-M."/>
            <person name="Neuveglise C."/>
        </authorList>
    </citation>
    <scope>NUCLEOTIDE SEQUENCE</scope>
    <source>
        <strain evidence="1">CECT1137</strain>
    </source>
</reference>
<proteinExistence type="predicted"/>
<gene>
    <name evidence="1" type="ORF">RHTO0S_11e00518g</name>
</gene>
<dbReference type="AlphaFoldDB" id="A0A061BC54"/>
<evidence type="ECO:0000313" key="1">
    <source>
        <dbReference type="EMBL" id="CDR45467.1"/>
    </source>
</evidence>
<sequence>MDAIASIVMPAHSWLTGKNPAGDIVRLEKRVEPLTKAQKDANTKQRMILHLVDDDSARALHAAALEYHAALPPYLEQLCDVDLAKDDEKAEVSEAKHDWERLIQTATGLRDDWFKRETRKGQLPSALLMQDRLVLHIMDLLRSQDDLRFFFRKHGVDTWALLLWTAAREIIKNRPFANSPSSQLSAGTSWHSSVQTAVAVFRPFLIEFEAAAPEGTTPVARLFKELGASKATALYAPSQSAFAWEGTLEPAKEDSLEEQLREIFFYARVIWKFVD</sequence>
<dbReference type="EMBL" id="LK052946">
    <property type="protein sequence ID" value="CDR45467.1"/>
    <property type="molecule type" value="Genomic_DNA"/>
</dbReference>
<name>A0A061BC54_RHOTO</name>
<organism evidence="1">
    <name type="scientific">Rhodotorula toruloides</name>
    <name type="common">Yeast</name>
    <name type="synonym">Rhodosporidium toruloides</name>
    <dbReference type="NCBI Taxonomy" id="5286"/>
    <lineage>
        <taxon>Eukaryota</taxon>
        <taxon>Fungi</taxon>
        <taxon>Dikarya</taxon>
        <taxon>Basidiomycota</taxon>
        <taxon>Pucciniomycotina</taxon>
        <taxon>Microbotryomycetes</taxon>
        <taxon>Sporidiobolales</taxon>
        <taxon>Sporidiobolaceae</taxon>
        <taxon>Rhodotorula</taxon>
    </lineage>
</organism>